<dbReference type="AlphaFoldDB" id="A0A9P6AH11"/>
<accession>A0A9P6AH11</accession>
<dbReference type="EMBL" id="MU129145">
    <property type="protein sequence ID" value="KAF9505588.1"/>
    <property type="molecule type" value="Genomic_DNA"/>
</dbReference>
<evidence type="ECO:0000313" key="2">
    <source>
        <dbReference type="EMBL" id="KAF9505588.1"/>
    </source>
</evidence>
<proteinExistence type="predicted"/>
<gene>
    <name evidence="2" type="ORF">BS47DRAFT_519362</name>
</gene>
<protein>
    <submittedName>
        <fullName evidence="2">Uncharacterized protein</fullName>
    </submittedName>
</protein>
<feature type="region of interest" description="Disordered" evidence="1">
    <location>
        <begin position="118"/>
        <end position="153"/>
    </location>
</feature>
<sequence>MALAQNRENRAGAFGHVLDCLSTMNSTPRVALVDHQSFTQHLHDAYQFIGEQSSGSIVQKNNSNIPFDEHLPVLPATIPEAPLPGVGLAFIVTKADQQDPGSGADQYTFTTNVNQAVHPSVDDLNNSVPDGKSSSFPRRPKTGPKDLSPPDPHAAAFLEQRLGPEKWERFSAKLFEKRMTGPKAPPPPTRSKKVDPRDSGRNTASAVEFLIKVEIVKEVLRSYVPHPYNPLKSLTHPFDAAPNGAVTLTRATVLLLCGWSNTQFSYWARRSEALSVLAPYDQRLRAIALALEHRLRGGEPPCYSPSSLQASTIHHRDSESASGNEPAIEEFITGKGLDSIIEEVKKRSGVSQFLRGKHSSLDPFVLPPFDPLPVFPTPSSEHAPAAVSMAMDGPNEDLPSQEVSPSQPAALEFIAYMGPSHPLLDTGSNTPSPPSDPNSFPFQCIVPPHMSITTWGVQAPLSLLYLLIPYL</sequence>
<comment type="caution">
    <text evidence="2">The sequence shown here is derived from an EMBL/GenBank/DDBJ whole genome shotgun (WGS) entry which is preliminary data.</text>
</comment>
<dbReference type="OrthoDB" id="2860408at2759"/>
<organism evidence="2 3">
    <name type="scientific">Hydnum rufescens UP504</name>
    <dbReference type="NCBI Taxonomy" id="1448309"/>
    <lineage>
        <taxon>Eukaryota</taxon>
        <taxon>Fungi</taxon>
        <taxon>Dikarya</taxon>
        <taxon>Basidiomycota</taxon>
        <taxon>Agaricomycotina</taxon>
        <taxon>Agaricomycetes</taxon>
        <taxon>Cantharellales</taxon>
        <taxon>Hydnaceae</taxon>
        <taxon>Hydnum</taxon>
    </lineage>
</organism>
<evidence type="ECO:0000313" key="3">
    <source>
        <dbReference type="Proteomes" id="UP000886523"/>
    </source>
</evidence>
<keyword evidence="3" id="KW-1185">Reference proteome</keyword>
<reference evidence="2" key="1">
    <citation type="journal article" date="2020" name="Nat. Commun.">
        <title>Large-scale genome sequencing of mycorrhizal fungi provides insights into the early evolution of symbiotic traits.</title>
        <authorList>
            <person name="Miyauchi S."/>
            <person name="Kiss E."/>
            <person name="Kuo A."/>
            <person name="Drula E."/>
            <person name="Kohler A."/>
            <person name="Sanchez-Garcia M."/>
            <person name="Morin E."/>
            <person name="Andreopoulos B."/>
            <person name="Barry K.W."/>
            <person name="Bonito G."/>
            <person name="Buee M."/>
            <person name="Carver A."/>
            <person name="Chen C."/>
            <person name="Cichocki N."/>
            <person name="Clum A."/>
            <person name="Culley D."/>
            <person name="Crous P.W."/>
            <person name="Fauchery L."/>
            <person name="Girlanda M."/>
            <person name="Hayes R.D."/>
            <person name="Keri Z."/>
            <person name="LaButti K."/>
            <person name="Lipzen A."/>
            <person name="Lombard V."/>
            <person name="Magnuson J."/>
            <person name="Maillard F."/>
            <person name="Murat C."/>
            <person name="Nolan M."/>
            <person name="Ohm R.A."/>
            <person name="Pangilinan J."/>
            <person name="Pereira M.F."/>
            <person name="Perotto S."/>
            <person name="Peter M."/>
            <person name="Pfister S."/>
            <person name="Riley R."/>
            <person name="Sitrit Y."/>
            <person name="Stielow J.B."/>
            <person name="Szollosi G."/>
            <person name="Zifcakova L."/>
            <person name="Stursova M."/>
            <person name="Spatafora J.W."/>
            <person name="Tedersoo L."/>
            <person name="Vaario L.M."/>
            <person name="Yamada A."/>
            <person name="Yan M."/>
            <person name="Wang P."/>
            <person name="Xu J."/>
            <person name="Bruns T."/>
            <person name="Baldrian P."/>
            <person name="Vilgalys R."/>
            <person name="Dunand C."/>
            <person name="Henrissat B."/>
            <person name="Grigoriev I.V."/>
            <person name="Hibbett D."/>
            <person name="Nagy L.G."/>
            <person name="Martin F.M."/>
        </authorList>
    </citation>
    <scope>NUCLEOTIDE SEQUENCE</scope>
    <source>
        <strain evidence="2">UP504</strain>
    </source>
</reference>
<name>A0A9P6AH11_9AGAM</name>
<feature type="region of interest" description="Disordered" evidence="1">
    <location>
        <begin position="175"/>
        <end position="201"/>
    </location>
</feature>
<dbReference type="Proteomes" id="UP000886523">
    <property type="component" value="Unassembled WGS sequence"/>
</dbReference>
<feature type="compositionally biased region" description="Polar residues" evidence="1">
    <location>
        <begin position="118"/>
        <end position="136"/>
    </location>
</feature>
<evidence type="ECO:0000256" key="1">
    <source>
        <dbReference type="SAM" id="MobiDB-lite"/>
    </source>
</evidence>